<evidence type="ECO:0000256" key="1">
    <source>
        <dbReference type="ARBA" id="ARBA00012513"/>
    </source>
</evidence>
<organism evidence="11 12">
    <name type="scientific">Planoprotostelium fungivorum</name>
    <dbReference type="NCBI Taxonomy" id="1890364"/>
    <lineage>
        <taxon>Eukaryota</taxon>
        <taxon>Amoebozoa</taxon>
        <taxon>Evosea</taxon>
        <taxon>Variosea</taxon>
        <taxon>Cavosteliida</taxon>
        <taxon>Cavosteliaceae</taxon>
        <taxon>Planoprotostelium</taxon>
    </lineage>
</organism>
<dbReference type="InterPro" id="IPR000719">
    <property type="entry name" value="Prot_kinase_dom"/>
</dbReference>
<dbReference type="InterPro" id="IPR008271">
    <property type="entry name" value="Ser/Thr_kinase_AS"/>
</dbReference>
<sequence length="336" mass="39080">MAQAQLSDYKVVGALGRGTFGSVYKIQRKSDGKIMVWKELKYENMKDKEKQQLVQEVNLLQKLRHPNIEYCEGGDLSTLIRSCRRERSEVSEETIWKILMQISLALFECHHKEDGVVLHRDIKPGNVFLDSEQNIKLGDFGLARVLGVDSFANTFVGTPYYMSPEQVVGEPYNEKCDIWALGCLVYELATLHPPFEAVTQPSLMRKIREGKYNGLGENYSEYLQKIIEKMIVVDPKKRWTIQQILDYPPLALRVRERKLALNYNLLKKKEEDLRRKESELQARECEVKLREASLNEREETARSARVLSRQPSFRENYVKEGWTSNKENWSKGNNEL</sequence>
<dbReference type="AlphaFoldDB" id="A0A2P6NKJ0"/>
<dbReference type="Proteomes" id="UP000241769">
    <property type="component" value="Unassembled WGS sequence"/>
</dbReference>
<reference evidence="11 12" key="1">
    <citation type="journal article" date="2018" name="Genome Biol. Evol.">
        <title>Multiple Roots of Fruiting Body Formation in Amoebozoa.</title>
        <authorList>
            <person name="Hillmann F."/>
            <person name="Forbes G."/>
            <person name="Novohradska S."/>
            <person name="Ferling I."/>
            <person name="Riege K."/>
            <person name="Groth M."/>
            <person name="Westermann M."/>
            <person name="Marz M."/>
            <person name="Spaller T."/>
            <person name="Winckler T."/>
            <person name="Schaap P."/>
            <person name="Glockner G."/>
        </authorList>
    </citation>
    <scope>NUCLEOTIDE SEQUENCE [LARGE SCALE GENOMIC DNA]</scope>
    <source>
        <strain evidence="11 12">Jena</strain>
    </source>
</reference>
<dbReference type="InterPro" id="IPR011009">
    <property type="entry name" value="Kinase-like_dom_sf"/>
</dbReference>
<keyword evidence="12" id="KW-1185">Reference proteome</keyword>
<dbReference type="PROSITE" id="PS50011">
    <property type="entry name" value="PROTEIN_KINASE_DOM"/>
    <property type="match status" value="1"/>
</dbReference>
<evidence type="ECO:0000256" key="8">
    <source>
        <dbReference type="ARBA" id="ARBA00048679"/>
    </source>
</evidence>
<evidence type="ECO:0000256" key="6">
    <source>
        <dbReference type="ARBA" id="ARBA00022840"/>
    </source>
</evidence>
<evidence type="ECO:0000259" key="10">
    <source>
        <dbReference type="PROSITE" id="PS50011"/>
    </source>
</evidence>
<dbReference type="SUPFAM" id="SSF56112">
    <property type="entry name" value="Protein kinase-like (PK-like)"/>
    <property type="match status" value="1"/>
</dbReference>
<comment type="caution">
    <text evidence="11">The sequence shown here is derived from an EMBL/GenBank/DDBJ whole genome shotgun (WGS) entry which is preliminary data.</text>
</comment>
<feature type="domain" description="Protein kinase" evidence="10">
    <location>
        <begin position="9"/>
        <end position="250"/>
    </location>
</feature>
<name>A0A2P6NKJ0_9EUKA</name>
<evidence type="ECO:0000256" key="9">
    <source>
        <dbReference type="SAM" id="Coils"/>
    </source>
</evidence>
<dbReference type="InterPro" id="IPR051131">
    <property type="entry name" value="NEK_Ser/Thr_kinase_NIMA"/>
</dbReference>
<evidence type="ECO:0000256" key="4">
    <source>
        <dbReference type="ARBA" id="ARBA00022741"/>
    </source>
</evidence>
<dbReference type="InParanoid" id="A0A2P6NKJ0"/>
<keyword evidence="2" id="KW-0723">Serine/threonine-protein kinase</keyword>
<feature type="coiled-coil region" evidence="9">
    <location>
        <begin position="263"/>
        <end position="295"/>
    </location>
</feature>
<keyword evidence="6" id="KW-0067">ATP-binding</keyword>
<dbReference type="PROSITE" id="PS00108">
    <property type="entry name" value="PROTEIN_KINASE_ST"/>
    <property type="match status" value="1"/>
</dbReference>
<dbReference type="FunCoup" id="A0A2P6NKJ0">
    <property type="interactions" value="57"/>
</dbReference>
<dbReference type="Pfam" id="PF00069">
    <property type="entry name" value="Pkinase"/>
    <property type="match status" value="2"/>
</dbReference>
<dbReference type="GO" id="GO:0005524">
    <property type="term" value="F:ATP binding"/>
    <property type="evidence" value="ECO:0007669"/>
    <property type="project" value="UniProtKB-KW"/>
</dbReference>
<keyword evidence="5 11" id="KW-0418">Kinase</keyword>
<dbReference type="Gene3D" id="1.10.510.10">
    <property type="entry name" value="Transferase(Phosphotransferase) domain 1"/>
    <property type="match status" value="1"/>
</dbReference>
<comment type="catalytic activity">
    <reaction evidence="7">
        <text>L-threonyl-[protein] + ATP = O-phospho-L-threonyl-[protein] + ADP + H(+)</text>
        <dbReference type="Rhea" id="RHEA:46608"/>
        <dbReference type="Rhea" id="RHEA-COMP:11060"/>
        <dbReference type="Rhea" id="RHEA-COMP:11605"/>
        <dbReference type="ChEBI" id="CHEBI:15378"/>
        <dbReference type="ChEBI" id="CHEBI:30013"/>
        <dbReference type="ChEBI" id="CHEBI:30616"/>
        <dbReference type="ChEBI" id="CHEBI:61977"/>
        <dbReference type="ChEBI" id="CHEBI:456216"/>
        <dbReference type="EC" id="2.7.11.1"/>
    </reaction>
</comment>
<dbReference type="EMBL" id="MDYQ01000062">
    <property type="protein sequence ID" value="PRP84487.1"/>
    <property type="molecule type" value="Genomic_DNA"/>
</dbReference>
<dbReference type="OrthoDB" id="248923at2759"/>
<evidence type="ECO:0000256" key="5">
    <source>
        <dbReference type="ARBA" id="ARBA00022777"/>
    </source>
</evidence>
<evidence type="ECO:0000313" key="12">
    <source>
        <dbReference type="Proteomes" id="UP000241769"/>
    </source>
</evidence>
<evidence type="ECO:0000256" key="3">
    <source>
        <dbReference type="ARBA" id="ARBA00022679"/>
    </source>
</evidence>
<dbReference type="Gene3D" id="3.30.200.20">
    <property type="entry name" value="Phosphorylase Kinase, domain 1"/>
    <property type="match status" value="1"/>
</dbReference>
<keyword evidence="3" id="KW-0808">Transferase</keyword>
<dbReference type="CDD" id="cd08217">
    <property type="entry name" value="STKc_Nek2"/>
    <property type="match status" value="1"/>
</dbReference>
<evidence type="ECO:0000313" key="11">
    <source>
        <dbReference type="EMBL" id="PRP84487.1"/>
    </source>
</evidence>
<evidence type="ECO:0000256" key="2">
    <source>
        <dbReference type="ARBA" id="ARBA00022527"/>
    </source>
</evidence>
<proteinExistence type="predicted"/>
<accession>A0A2P6NKJ0</accession>
<dbReference type="PANTHER" id="PTHR44899:SF10">
    <property type="entry name" value="NIMA-RELATED KINASE 2"/>
    <property type="match status" value="1"/>
</dbReference>
<dbReference type="PANTHER" id="PTHR44899">
    <property type="entry name" value="CAMK FAMILY PROTEIN KINASE"/>
    <property type="match status" value="1"/>
</dbReference>
<keyword evidence="4" id="KW-0547">Nucleotide-binding</keyword>
<dbReference type="STRING" id="1890364.A0A2P6NKJ0"/>
<dbReference type="SMART" id="SM00220">
    <property type="entry name" value="S_TKc"/>
    <property type="match status" value="1"/>
</dbReference>
<protein>
    <recommendedName>
        <fullName evidence="1">non-specific serine/threonine protein kinase</fullName>
        <ecNumber evidence="1">2.7.11.1</ecNumber>
    </recommendedName>
</protein>
<keyword evidence="9" id="KW-0175">Coiled coil</keyword>
<dbReference type="EC" id="2.7.11.1" evidence="1"/>
<comment type="catalytic activity">
    <reaction evidence="8">
        <text>L-seryl-[protein] + ATP = O-phospho-L-seryl-[protein] + ADP + H(+)</text>
        <dbReference type="Rhea" id="RHEA:17989"/>
        <dbReference type="Rhea" id="RHEA-COMP:9863"/>
        <dbReference type="Rhea" id="RHEA-COMP:11604"/>
        <dbReference type="ChEBI" id="CHEBI:15378"/>
        <dbReference type="ChEBI" id="CHEBI:29999"/>
        <dbReference type="ChEBI" id="CHEBI:30616"/>
        <dbReference type="ChEBI" id="CHEBI:83421"/>
        <dbReference type="ChEBI" id="CHEBI:456216"/>
        <dbReference type="EC" id="2.7.11.1"/>
    </reaction>
</comment>
<evidence type="ECO:0000256" key="7">
    <source>
        <dbReference type="ARBA" id="ARBA00047899"/>
    </source>
</evidence>
<dbReference type="GO" id="GO:0004674">
    <property type="term" value="F:protein serine/threonine kinase activity"/>
    <property type="evidence" value="ECO:0007669"/>
    <property type="project" value="UniProtKB-KW"/>
</dbReference>
<gene>
    <name evidence="11" type="ORF">PROFUN_08072</name>
</gene>